<organism evidence="2 3">
    <name type="scientific">Rothia mucilaginosa</name>
    <dbReference type="NCBI Taxonomy" id="43675"/>
    <lineage>
        <taxon>Bacteria</taxon>
        <taxon>Bacillati</taxon>
        <taxon>Actinomycetota</taxon>
        <taxon>Actinomycetes</taxon>
        <taxon>Micrococcales</taxon>
        <taxon>Micrococcaceae</taxon>
        <taxon>Rothia</taxon>
    </lineage>
</organism>
<comment type="caution">
    <text evidence="2">The sequence shown here is derived from an EMBL/GenBank/DDBJ whole genome shotgun (WGS) entry which is preliminary data.</text>
</comment>
<dbReference type="AlphaFoldDB" id="A0A930Q8L3"/>
<evidence type="ECO:0000313" key="3">
    <source>
        <dbReference type="Proteomes" id="UP000785653"/>
    </source>
</evidence>
<gene>
    <name evidence="2" type="ORF">HXO65_07295</name>
</gene>
<feature type="non-terminal residue" evidence="2">
    <location>
        <position position="49"/>
    </location>
</feature>
<evidence type="ECO:0000313" key="2">
    <source>
        <dbReference type="EMBL" id="MBF1673989.1"/>
    </source>
</evidence>
<dbReference type="Proteomes" id="UP000785653">
    <property type="component" value="Unassembled WGS sequence"/>
</dbReference>
<accession>A0A930Q8L3</accession>
<feature type="chain" id="PRO_5038889422" evidence="1">
    <location>
        <begin position="23"/>
        <end position="49"/>
    </location>
</feature>
<protein>
    <submittedName>
        <fullName evidence="2">Adenylate cyclase</fullName>
    </submittedName>
</protein>
<name>A0A930Q8L3_9MICC</name>
<keyword evidence="1" id="KW-0732">Signal</keyword>
<evidence type="ECO:0000256" key="1">
    <source>
        <dbReference type="SAM" id="SignalP"/>
    </source>
</evidence>
<dbReference type="PROSITE" id="PS51257">
    <property type="entry name" value="PROKAR_LIPOPROTEIN"/>
    <property type="match status" value="1"/>
</dbReference>
<sequence>MAKKPFASLALISIACCLGVSSCSTTVEVKQDIRNVLASYENPSPDINV</sequence>
<proteinExistence type="predicted"/>
<feature type="signal peptide" evidence="1">
    <location>
        <begin position="1"/>
        <end position="22"/>
    </location>
</feature>
<reference evidence="2" key="1">
    <citation type="submission" date="2020-04" db="EMBL/GenBank/DDBJ databases">
        <title>Deep metagenomics examines the oral microbiome during advanced dental caries in children, revealing novel taxa and co-occurrences with host molecules.</title>
        <authorList>
            <person name="Baker J.L."/>
            <person name="Morton J.T."/>
            <person name="Dinis M."/>
            <person name="Alvarez R."/>
            <person name="Tran N.C."/>
            <person name="Knight R."/>
            <person name="Edlund A."/>
        </authorList>
    </citation>
    <scope>NUCLEOTIDE SEQUENCE</scope>
    <source>
        <strain evidence="2">JCVI_47_bin.3</strain>
    </source>
</reference>
<dbReference type="EMBL" id="JABZXS010000132">
    <property type="protein sequence ID" value="MBF1673989.1"/>
    <property type="molecule type" value="Genomic_DNA"/>
</dbReference>